<dbReference type="GO" id="GO:0005886">
    <property type="term" value="C:plasma membrane"/>
    <property type="evidence" value="ECO:0007669"/>
    <property type="project" value="TreeGrafter"/>
</dbReference>
<dbReference type="PROSITE" id="PS00198">
    <property type="entry name" value="4FE4S_FER_1"/>
    <property type="match status" value="1"/>
</dbReference>
<dbReference type="Proteomes" id="UP001304970">
    <property type="component" value="Chromosome"/>
</dbReference>
<dbReference type="Pfam" id="PF02754">
    <property type="entry name" value="CCG"/>
    <property type="match status" value="2"/>
</dbReference>
<dbReference type="PROSITE" id="PS51379">
    <property type="entry name" value="4FE4S_FER_2"/>
    <property type="match status" value="2"/>
</dbReference>
<dbReference type="EC" id="1.-.-.-" evidence="8"/>
<dbReference type="GO" id="GO:0051539">
    <property type="term" value="F:4 iron, 4 sulfur cluster binding"/>
    <property type="evidence" value="ECO:0007669"/>
    <property type="project" value="UniProtKB-KW"/>
</dbReference>
<keyword evidence="6" id="KW-0411">Iron-sulfur</keyword>
<evidence type="ECO:0000256" key="3">
    <source>
        <dbReference type="ARBA" id="ARBA00022723"/>
    </source>
</evidence>
<protein>
    <submittedName>
        <fullName evidence="8">Iron-sulfur-binding oxidoreductase FadF</fullName>
        <ecNumber evidence="8">1.-.-.-</ecNumber>
    </submittedName>
</protein>
<keyword evidence="5" id="KW-0408">Iron</keyword>
<evidence type="ECO:0000313" key="8">
    <source>
        <dbReference type="EMBL" id="WNY26358.1"/>
    </source>
</evidence>
<gene>
    <name evidence="8" type="primary">fadF_1</name>
    <name evidence="8" type="ORF">MsAm2_01180</name>
</gene>
<keyword evidence="3" id="KW-0479">Metal-binding</keyword>
<evidence type="ECO:0000256" key="5">
    <source>
        <dbReference type="ARBA" id="ARBA00023004"/>
    </source>
</evidence>
<evidence type="ECO:0000259" key="7">
    <source>
        <dbReference type="PROSITE" id="PS51379"/>
    </source>
</evidence>
<comment type="similarity">
    <text evidence="1">Belongs to the HdrC family.</text>
</comment>
<dbReference type="PANTHER" id="PTHR43255">
    <property type="entry name" value="IRON-SULFUR-BINDING OXIDOREDUCTASE FADF-RELATED-RELATED"/>
    <property type="match status" value="1"/>
</dbReference>
<feature type="domain" description="4Fe-4S ferredoxin-type" evidence="7">
    <location>
        <begin position="2"/>
        <end position="35"/>
    </location>
</feature>
<dbReference type="InterPro" id="IPR004017">
    <property type="entry name" value="Cys_rich_dom"/>
</dbReference>
<dbReference type="InterPro" id="IPR051460">
    <property type="entry name" value="HdrC_iron-sulfur_subunit"/>
</dbReference>
<keyword evidence="4 8" id="KW-0560">Oxidoreductase</keyword>
<evidence type="ECO:0000256" key="1">
    <source>
        <dbReference type="ARBA" id="ARBA00007097"/>
    </source>
</evidence>
<dbReference type="GO" id="GO:0016491">
    <property type="term" value="F:oxidoreductase activity"/>
    <property type="evidence" value="ECO:0007669"/>
    <property type="project" value="UniProtKB-KW"/>
</dbReference>
<dbReference type="InterPro" id="IPR017896">
    <property type="entry name" value="4Fe4S_Fe-S-bd"/>
</dbReference>
<dbReference type="AlphaFoldDB" id="A0AA96V706"/>
<feature type="domain" description="4Fe-4S ferredoxin-type" evidence="7">
    <location>
        <begin position="54"/>
        <end position="84"/>
    </location>
</feature>
<sequence>MSFSKIDKRDLYRCVSCGNCRSVCPVFEQSGWESQNTRGRILLIRDLFEGVVHDDAVFESLNTCTTCGYCKTTCPAGVNPPELVEAARYGLVALGKMTPTQAKIHDAVETHGNTLASSDDRRAWLAGEALTIPKNPEYVFFVGCLDSYRFPDNAKKTYKILNRLGVGLLEDEKCCGSPLLRIGFNADDLIAHNVEQIQKSGAKTLIAGCAGCYNTLLNNYKDVCQKNGIRTDFNVVTVSQFLAAHLDDLKNAGLKPLDLKVTYHDPCHSGRHNGIFDEPRQIIQTVVGANNFVEMASNREKSRCCGGGGGVRSGYNDLSMAMAKRRLADIPKGIEYLVTTCPLCYRNLKDAGGNDVKVIDIVELVEMAMENQ</sequence>
<dbReference type="Gene3D" id="1.10.1060.10">
    <property type="entry name" value="Alpha-helical ferredoxin"/>
    <property type="match status" value="1"/>
</dbReference>
<dbReference type="Pfam" id="PF13183">
    <property type="entry name" value="Fer4_8"/>
    <property type="match status" value="1"/>
</dbReference>
<dbReference type="InterPro" id="IPR009051">
    <property type="entry name" value="Helical_ferredxn"/>
</dbReference>
<keyword evidence="9" id="KW-1185">Reference proteome</keyword>
<evidence type="ECO:0000256" key="2">
    <source>
        <dbReference type="ARBA" id="ARBA00022485"/>
    </source>
</evidence>
<organism evidence="8 9">
    <name type="scientific">Methanolapillus ohkumae</name>
    <dbReference type="NCBI Taxonomy" id="3028298"/>
    <lineage>
        <taxon>Archaea</taxon>
        <taxon>Methanobacteriati</taxon>
        <taxon>Methanobacteriota</taxon>
        <taxon>Stenosarchaea group</taxon>
        <taxon>Methanomicrobia</taxon>
        <taxon>Methanosarcinales</taxon>
        <taxon>Methanosarcinaceae</taxon>
        <taxon>Methanolapillus</taxon>
    </lineage>
</organism>
<dbReference type="GO" id="GO:0046872">
    <property type="term" value="F:metal ion binding"/>
    <property type="evidence" value="ECO:0007669"/>
    <property type="project" value="UniProtKB-KW"/>
</dbReference>
<dbReference type="PANTHER" id="PTHR43255:SF1">
    <property type="entry name" value="IRON-SULFUR-BINDING OXIDOREDUCTASE FADF-RELATED"/>
    <property type="match status" value="1"/>
</dbReference>
<proteinExistence type="inferred from homology"/>
<dbReference type="GeneID" id="89227515"/>
<accession>A0AA96V706</accession>
<name>A0AA96V706_9EURY</name>
<evidence type="ECO:0000256" key="4">
    <source>
        <dbReference type="ARBA" id="ARBA00023002"/>
    </source>
</evidence>
<evidence type="ECO:0000256" key="6">
    <source>
        <dbReference type="ARBA" id="ARBA00023014"/>
    </source>
</evidence>
<dbReference type="InterPro" id="IPR017900">
    <property type="entry name" value="4Fe4S_Fe_S_CS"/>
</dbReference>
<evidence type="ECO:0000313" key="9">
    <source>
        <dbReference type="Proteomes" id="UP001304970"/>
    </source>
</evidence>
<dbReference type="EMBL" id="CP131061">
    <property type="protein sequence ID" value="WNY26358.1"/>
    <property type="molecule type" value="Genomic_DNA"/>
</dbReference>
<reference evidence="8 9" key="1">
    <citation type="submission" date="2023-07" db="EMBL/GenBank/DDBJ databases">
        <title>Closed genome sequence of Methanosarcinaceae archaeon Am2.</title>
        <authorList>
            <person name="Poehlein A."/>
            <person name="Protasov E."/>
            <person name="Platt K."/>
            <person name="Reeh H."/>
            <person name="Daniel R."/>
            <person name="Brune A."/>
        </authorList>
    </citation>
    <scope>NUCLEOTIDE SEQUENCE [LARGE SCALE GENOMIC DNA]</scope>
    <source>
        <strain evidence="8 9">Am2</strain>
    </source>
</reference>
<keyword evidence="2" id="KW-0004">4Fe-4S</keyword>
<dbReference type="SUPFAM" id="SSF46548">
    <property type="entry name" value="alpha-helical ferredoxin"/>
    <property type="match status" value="1"/>
</dbReference>
<dbReference type="RefSeq" id="WP_338097886.1">
    <property type="nucleotide sequence ID" value="NZ_CP131061.1"/>
</dbReference>